<dbReference type="Proteomes" id="UP000054217">
    <property type="component" value="Unassembled WGS sequence"/>
</dbReference>
<reference evidence="2 3" key="1">
    <citation type="submission" date="2014-04" db="EMBL/GenBank/DDBJ databases">
        <authorList>
            <consortium name="DOE Joint Genome Institute"/>
            <person name="Kuo A."/>
            <person name="Kohler A."/>
            <person name="Costa M.D."/>
            <person name="Nagy L.G."/>
            <person name="Floudas D."/>
            <person name="Copeland A."/>
            <person name="Barry K.W."/>
            <person name="Cichocki N."/>
            <person name="Veneault-Fourrey C."/>
            <person name="LaButti K."/>
            <person name="Lindquist E.A."/>
            <person name="Lipzen A."/>
            <person name="Lundell T."/>
            <person name="Morin E."/>
            <person name="Murat C."/>
            <person name="Sun H."/>
            <person name="Tunlid A."/>
            <person name="Henrissat B."/>
            <person name="Grigoriev I.V."/>
            <person name="Hibbett D.S."/>
            <person name="Martin F."/>
            <person name="Nordberg H.P."/>
            <person name="Cantor M.N."/>
            <person name="Hua S.X."/>
        </authorList>
    </citation>
    <scope>NUCLEOTIDE SEQUENCE [LARGE SCALE GENOMIC DNA]</scope>
    <source>
        <strain evidence="2 3">Marx 270</strain>
    </source>
</reference>
<dbReference type="HOGENOM" id="CLU_045634_0_0_1"/>
<dbReference type="OrthoDB" id="3247418at2759"/>
<dbReference type="STRING" id="870435.A0A0C3JBF6"/>
<dbReference type="EMBL" id="KN832079">
    <property type="protein sequence ID" value="KIN95011.1"/>
    <property type="molecule type" value="Genomic_DNA"/>
</dbReference>
<dbReference type="AlphaFoldDB" id="A0A0C3JBF6"/>
<evidence type="ECO:0000313" key="2">
    <source>
        <dbReference type="EMBL" id="KIN95011.1"/>
    </source>
</evidence>
<evidence type="ECO:0000256" key="1">
    <source>
        <dbReference type="SAM" id="Coils"/>
    </source>
</evidence>
<keyword evidence="3" id="KW-1185">Reference proteome</keyword>
<evidence type="ECO:0000313" key="3">
    <source>
        <dbReference type="Proteomes" id="UP000054217"/>
    </source>
</evidence>
<dbReference type="PANTHER" id="PTHR46579:SF1">
    <property type="entry name" value="F5_8 TYPE C DOMAIN-CONTAINING PROTEIN"/>
    <property type="match status" value="1"/>
</dbReference>
<name>A0A0C3JBF6_PISTI</name>
<sequence length="291" mass="32737">MKVESKKQACVTQRAEHAKALLEAKKQGEGAYKAMKLKIAQDKLKVAEAKKQEKLQIAAAKQAEKAKTTAAKKAKGAQARLTRKHKAIHEEQLSHPLSMQANEEESLGANTFTDEDDGKFSLHPNDLDNCLKLCSALCILLRQRLTDDDIVHAEQLISEYGTELIMLYGTGAIKPNHHYATHIGDCVRNFRPLHDFWTFLFEQLNKILKSFRTNNHANGELKTTFFEEFHQMSEVARLTFRLHSYPEESIPSQATQIMLKASNDEHGTVAGLALLTEEIELTSVDGISLHY</sequence>
<gene>
    <name evidence="2" type="ORF">M404DRAFT_34523</name>
</gene>
<dbReference type="InParanoid" id="A0A0C3JBF6"/>
<organism evidence="2 3">
    <name type="scientific">Pisolithus tinctorius Marx 270</name>
    <dbReference type="NCBI Taxonomy" id="870435"/>
    <lineage>
        <taxon>Eukaryota</taxon>
        <taxon>Fungi</taxon>
        <taxon>Dikarya</taxon>
        <taxon>Basidiomycota</taxon>
        <taxon>Agaricomycotina</taxon>
        <taxon>Agaricomycetes</taxon>
        <taxon>Agaricomycetidae</taxon>
        <taxon>Boletales</taxon>
        <taxon>Sclerodermatineae</taxon>
        <taxon>Pisolithaceae</taxon>
        <taxon>Pisolithus</taxon>
    </lineage>
</organism>
<proteinExistence type="predicted"/>
<keyword evidence="1" id="KW-0175">Coiled coil</keyword>
<reference evidence="3" key="2">
    <citation type="submission" date="2015-01" db="EMBL/GenBank/DDBJ databases">
        <title>Evolutionary Origins and Diversification of the Mycorrhizal Mutualists.</title>
        <authorList>
            <consortium name="DOE Joint Genome Institute"/>
            <consortium name="Mycorrhizal Genomics Consortium"/>
            <person name="Kohler A."/>
            <person name="Kuo A."/>
            <person name="Nagy L.G."/>
            <person name="Floudas D."/>
            <person name="Copeland A."/>
            <person name="Barry K.W."/>
            <person name="Cichocki N."/>
            <person name="Veneault-Fourrey C."/>
            <person name="LaButti K."/>
            <person name="Lindquist E.A."/>
            <person name="Lipzen A."/>
            <person name="Lundell T."/>
            <person name="Morin E."/>
            <person name="Murat C."/>
            <person name="Riley R."/>
            <person name="Ohm R."/>
            <person name="Sun H."/>
            <person name="Tunlid A."/>
            <person name="Henrissat B."/>
            <person name="Grigoriev I.V."/>
            <person name="Hibbett D.S."/>
            <person name="Martin F."/>
        </authorList>
    </citation>
    <scope>NUCLEOTIDE SEQUENCE [LARGE SCALE GENOMIC DNA]</scope>
    <source>
        <strain evidence="3">Marx 270</strain>
    </source>
</reference>
<feature type="coiled-coil region" evidence="1">
    <location>
        <begin position="32"/>
        <end position="80"/>
    </location>
</feature>
<accession>A0A0C3JBF6</accession>
<protein>
    <submittedName>
        <fullName evidence="2">Uncharacterized protein</fullName>
    </submittedName>
</protein>
<dbReference type="PANTHER" id="PTHR46579">
    <property type="entry name" value="F5/8 TYPE C DOMAIN-CONTAINING PROTEIN-RELATED"/>
    <property type="match status" value="1"/>
</dbReference>